<dbReference type="Pfam" id="PF00702">
    <property type="entry name" value="Hydrolase"/>
    <property type="match status" value="1"/>
</dbReference>
<keyword evidence="2" id="KW-0460">Magnesium</keyword>
<dbReference type="SFLD" id="SFLDG01129">
    <property type="entry name" value="C1.5:_HAD__Beta-PGM__Phosphata"/>
    <property type="match status" value="1"/>
</dbReference>
<dbReference type="Gene3D" id="1.10.150.240">
    <property type="entry name" value="Putative phosphatase, domain 2"/>
    <property type="match status" value="1"/>
</dbReference>
<evidence type="ECO:0000256" key="2">
    <source>
        <dbReference type="ARBA" id="ARBA00022842"/>
    </source>
</evidence>
<dbReference type="PANTHER" id="PTHR46470">
    <property type="entry name" value="N-ACYLNEURAMINATE-9-PHOSPHATASE"/>
    <property type="match status" value="1"/>
</dbReference>
<dbReference type="Gene3D" id="3.40.50.1000">
    <property type="entry name" value="HAD superfamily/HAD-like"/>
    <property type="match status" value="1"/>
</dbReference>
<name>A0ABP5LB61_9ACTN</name>
<comment type="caution">
    <text evidence="3">The sequence shown here is derived from an EMBL/GenBank/DDBJ whole genome shotgun (WGS) entry which is preliminary data.</text>
</comment>
<dbReference type="InterPro" id="IPR036412">
    <property type="entry name" value="HAD-like_sf"/>
</dbReference>
<sequence length="227" mass="25346">MHKNQVLIFDADDTLWENNILFERVIDGFLDWVSMPARRAATRAALDAIEAENAVTLGYGVEMFRQSLGDCLEGLTGHAPAAAEIARIEALLSPLTDRQIDLIDGVADTLAVLAERHELLLLTKGNPAEQQRKVDASGIAHRFRSIHIVAEKTADTYRQLGAELGLEGDRTWMVGNSPKSDMHPAREAGLKTVFIPHEHTWVLEFDEQRPEGPTLELRCFSQLLEHF</sequence>
<evidence type="ECO:0000313" key="4">
    <source>
        <dbReference type="Proteomes" id="UP001422759"/>
    </source>
</evidence>
<dbReference type="EMBL" id="BAAANT010000013">
    <property type="protein sequence ID" value="GAA2142488.1"/>
    <property type="molecule type" value="Genomic_DNA"/>
</dbReference>
<gene>
    <name evidence="3" type="ORF">GCM10009760_27650</name>
</gene>
<reference evidence="4" key="1">
    <citation type="journal article" date="2019" name="Int. J. Syst. Evol. Microbiol.">
        <title>The Global Catalogue of Microorganisms (GCM) 10K type strain sequencing project: providing services to taxonomists for standard genome sequencing and annotation.</title>
        <authorList>
            <consortium name="The Broad Institute Genomics Platform"/>
            <consortium name="The Broad Institute Genome Sequencing Center for Infectious Disease"/>
            <person name="Wu L."/>
            <person name="Ma J."/>
        </authorList>
    </citation>
    <scope>NUCLEOTIDE SEQUENCE [LARGE SCALE GENOMIC DNA]</scope>
    <source>
        <strain evidence="4">JCM 14560</strain>
    </source>
</reference>
<keyword evidence="4" id="KW-1185">Reference proteome</keyword>
<proteinExistence type="predicted"/>
<evidence type="ECO:0000256" key="1">
    <source>
        <dbReference type="ARBA" id="ARBA00022801"/>
    </source>
</evidence>
<dbReference type="InterPro" id="IPR051400">
    <property type="entry name" value="HAD-like_hydrolase"/>
</dbReference>
<dbReference type="SUPFAM" id="SSF56784">
    <property type="entry name" value="HAD-like"/>
    <property type="match status" value="1"/>
</dbReference>
<organism evidence="3 4">
    <name type="scientific">Kitasatospora kazusensis</name>
    <dbReference type="NCBI Taxonomy" id="407974"/>
    <lineage>
        <taxon>Bacteria</taxon>
        <taxon>Bacillati</taxon>
        <taxon>Actinomycetota</taxon>
        <taxon>Actinomycetes</taxon>
        <taxon>Kitasatosporales</taxon>
        <taxon>Streptomycetaceae</taxon>
        <taxon>Kitasatospora</taxon>
    </lineage>
</organism>
<dbReference type="GO" id="GO:0016787">
    <property type="term" value="F:hydrolase activity"/>
    <property type="evidence" value="ECO:0007669"/>
    <property type="project" value="UniProtKB-KW"/>
</dbReference>
<dbReference type="RefSeq" id="WP_344464532.1">
    <property type="nucleotide sequence ID" value="NZ_BAAANT010000013.1"/>
</dbReference>
<evidence type="ECO:0000313" key="3">
    <source>
        <dbReference type="EMBL" id="GAA2142488.1"/>
    </source>
</evidence>
<accession>A0ABP5LB61</accession>
<dbReference type="SFLD" id="SFLDS00003">
    <property type="entry name" value="Haloacid_Dehalogenase"/>
    <property type="match status" value="1"/>
</dbReference>
<keyword evidence="1 3" id="KW-0378">Hydrolase</keyword>
<dbReference type="InterPro" id="IPR023214">
    <property type="entry name" value="HAD_sf"/>
</dbReference>
<dbReference type="InterPro" id="IPR023198">
    <property type="entry name" value="PGP-like_dom2"/>
</dbReference>
<dbReference type="Proteomes" id="UP001422759">
    <property type="component" value="Unassembled WGS sequence"/>
</dbReference>
<protein>
    <submittedName>
        <fullName evidence="3">HAD family hydrolase</fullName>
    </submittedName>
</protein>